<dbReference type="SUPFAM" id="SSF55103">
    <property type="entry name" value="FAD-linked oxidases, C-terminal domain"/>
    <property type="match status" value="1"/>
</dbReference>
<dbReference type="Pfam" id="PF01565">
    <property type="entry name" value="FAD_binding_4"/>
    <property type="match status" value="1"/>
</dbReference>
<comment type="caution">
    <text evidence="6">The sequence shown here is derived from an EMBL/GenBank/DDBJ whole genome shotgun (WGS) entry which is preliminary data.</text>
</comment>
<dbReference type="PANTHER" id="PTHR11748">
    <property type="entry name" value="D-LACTATE DEHYDROGENASE"/>
    <property type="match status" value="1"/>
</dbReference>
<dbReference type="SUPFAM" id="SSF56176">
    <property type="entry name" value="FAD-binding/transporter-associated domain-like"/>
    <property type="match status" value="1"/>
</dbReference>
<dbReference type="InterPro" id="IPR016170">
    <property type="entry name" value="Cytok_DH_C_sf"/>
</dbReference>
<dbReference type="Gene3D" id="3.40.462.10">
    <property type="entry name" value="FAD-linked oxidases, C-terminal domain"/>
    <property type="match status" value="1"/>
</dbReference>
<proteinExistence type="predicted"/>
<name>A0ABY0XR75_9PSED</name>
<keyword evidence="7" id="KW-1185">Reference proteome</keyword>
<evidence type="ECO:0000313" key="6">
    <source>
        <dbReference type="EMBL" id="SEB95806.1"/>
    </source>
</evidence>
<evidence type="ECO:0000256" key="4">
    <source>
        <dbReference type="ARBA" id="ARBA00023002"/>
    </source>
</evidence>
<evidence type="ECO:0000256" key="1">
    <source>
        <dbReference type="ARBA" id="ARBA00001974"/>
    </source>
</evidence>
<protein>
    <submittedName>
        <fullName evidence="6">4-cresol dehydrogenase (Hydroxylating)</fullName>
    </submittedName>
</protein>
<dbReference type="InterPro" id="IPR004113">
    <property type="entry name" value="FAD-bd_oxidored_4_C"/>
</dbReference>
<evidence type="ECO:0000313" key="7">
    <source>
        <dbReference type="Proteomes" id="UP000199665"/>
    </source>
</evidence>
<evidence type="ECO:0000256" key="3">
    <source>
        <dbReference type="ARBA" id="ARBA00022827"/>
    </source>
</evidence>
<dbReference type="InterPro" id="IPR016166">
    <property type="entry name" value="FAD-bd_PCMH"/>
</dbReference>
<gene>
    <name evidence="6" type="ORF">SAMN05216205_1087</name>
</gene>
<keyword evidence="4" id="KW-0560">Oxidoreductase</keyword>
<keyword evidence="2" id="KW-0285">Flavoprotein</keyword>
<dbReference type="Gene3D" id="3.30.43.10">
    <property type="entry name" value="Uridine Diphospho-n-acetylenolpyruvylglucosamine Reductase, domain 2"/>
    <property type="match status" value="1"/>
</dbReference>
<dbReference type="Gene3D" id="1.10.45.10">
    <property type="entry name" value="Vanillyl-alcohol Oxidase, Chain A, domain 4"/>
    <property type="match status" value="1"/>
</dbReference>
<dbReference type="RefSeq" id="WP_090463221.1">
    <property type="nucleotide sequence ID" value="NZ_FNRV01000001.1"/>
</dbReference>
<feature type="domain" description="FAD-binding PCMH-type" evidence="5">
    <location>
        <begin position="52"/>
        <end position="239"/>
    </location>
</feature>
<dbReference type="PROSITE" id="PS51387">
    <property type="entry name" value="FAD_PCMH"/>
    <property type="match status" value="1"/>
</dbReference>
<sequence>MTTSTNLPAGVSQNTFNQAVSEYAAIVGNDNVFVADESMSPYMKAYIPVDEKLYAPSGAVSVSSVEQIQEVLKVSHKYGIPLWPISTGRNFGYGEALPAVPGQLLLDLRKMNKIIEVDPVLGTALVEPGVTYAQLHAYIKEHNIPLWLSVPGPGPLVGPLGQTLIRGEGYTAYAEQFSACCGMEVVLADGQVVRTGLGGIEGTSAWQTNKYGYGPYLDGIFSQSNFGIVTKLGLWLMSAPESYEIFTISFPLYADVEKAVDLGRRLKLSETVRSPLLIASTATGMALAGVPRSVIKPGPGALTADEIQAFAQKNHQPTISMTAALYGTKDQIAAHLKFVEKEAKAAGGMLLHGEQLNVLPEKLVHHFHDMFTGTPDLQEFALLNWIGGGGLIWFAPICPTRGSEAIKQIDMMKSLAAEFEFDFIDAFFLNGRSMVHLFNLFYDRSNEDQKKRAYAFFEKAQATFAKAGYGVYRSNPAFMKKTAQVYGSAQMDLNRRIKKALDPKGLIAPGMSGITIA</sequence>
<dbReference type="PANTHER" id="PTHR11748:SF114">
    <property type="entry name" value="ARYL-ALCOHOL OXIDASE VANILLYL-ALCOHOL OXIDASE (AFU_ORTHOLOGUE AFUA_3G09500)-RELATED"/>
    <property type="match status" value="1"/>
</dbReference>
<dbReference type="InterPro" id="IPR016169">
    <property type="entry name" value="FAD-bd_PCMH_sub2"/>
</dbReference>
<dbReference type="Pfam" id="PF02913">
    <property type="entry name" value="FAD-oxidase_C"/>
    <property type="match status" value="1"/>
</dbReference>
<organism evidence="6 7">
    <name type="scientific">Pseudomonas mohnii</name>
    <dbReference type="NCBI Taxonomy" id="395600"/>
    <lineage>
        <taxon>Bacteria</taxon>
        <taxon>Pseudomonadati</taxon>
        <taxon>Pseudomonadota</taxon>
        <taxon>Gammaproteobacteria</taxon>
        <taxon>Pseudomonadales</taxon>
        <taxon>Pseudomonadaceae</taxon>
        <taxon>Pseudomonas</taxon>
    </lineage>
</organism>
<evidence type="ECO:0000259" key="5">
    <source>
        <dbReference type="PROSITE" id="PS51387"/>
    </source>
</evidence>
<keyword evidence="3" id="KW-0274">FAD</keyword>
<accession>A0ABY0XR75</accession>
<dbReference type="InterPro" id="IPR036318">
    <property type="entry name" value="FAD-bd_PCMH-like_sf"/>
</dbReference>
<evidence type="ECO:0000256" key="2">
    <source>
        <dbReference type="ARBA" id="ARBA00022630"/>
    </source>
</evidence>
<dbReference type="EMBL" id="FNRV01000001">
    <property type="protein sequence ID" value="SEB95806.1"/>
    <property type="molecule type" value="Genomic_DNA"/>
</dbReference>
<comment type="cofactor">
    <cofactor evidence="1">
        <name>FAD</name>
        <dbReference type="ChEBI" id="CHEBI:57692"/>
    </cofactor>
</comment>
<dbReference type="InterPro" id="IPR016171">
    <property type="entry name" value="Vanillyl_alc_oxidase_C-sub2"/>
</dbReference>
<dbReference type="Proteomes" id="UP000199665">
    <property type="component" value="Unassembled WGS sequence"/>
</dbReference>
<dbReference type="InterPro" id="IPR006094">
    <property type="entry name" value="Oxid_FAD_bind_N"/>
</dbReference>
<dbReference type="Gene3D" id="3.30.465.10">
    <property type="match status" value="1"/>
</dbReference>
<reference evidence="6 7" key="1">
    <citation type="submission" date="2016-10" db="EMBL/GenBank/DDBJ databases">
        <authorList>
            <person name="Varghese N."/>
            <person name="Submissions S."/>
        </authorList>
    </citation>
    <scope>NUCLEOTIDE SEQUENCE [LARGE SCALE GENOMIC DNA]</scope>
    <source>
        <strain evidence="6 7">DSM 18327</strain>
    </source>
</reference>
<dbReference type="InterPro" id="IPR016164">
    <property type="entry name" value="FAD-linked_Oxase-like_C"/>
</dbReference>
<dbReference type="InterPro" id="IPR016167">
    <property type="entry name" value="FAD-bd_PCMH_sub1"/>
</dbReference>